<organism evidence="2 3">
    <name type="scientific">Cellvibrio fontiphilus</name>
    <dbReference type="NCBI Taxonomy" id="1815559"/>
    <lineage>
        <taxon>Bacteria</taxon>
        <taxon>Pseudomonadati</taxon>
        <taxon>Pseudomonadota</taxon>
        <taxon>Gammaproteobacteria</taxon>
        <taxon>Cellvibrionales</taxon>
        <taxon>Cellvibrionaceae</taxon>
        <taxon>Cellvibrio</taxon>
    </lineage>
</organism>
<accession>A0ABV7FLE3</accession>
<proteinExistence type="predicted"/>
<feature type="signal peptide" evidence="1">
    <location>
        <begin position="1"/>
        <end position="28"/>
    </location>
</feature>
<evidence type="ECO:0000256" key="1">
    <source>
        <dbReference type="SAM" id="SignalP"/>
    </source>
</evidence>
<sequence length="241" mass="26152">MTNNILKKLIRSLAIVAAAVPFASYATAYTPANFGNAAETLTKQITLPASFGEGVNTVAVYCQADVMSTGNINAVNCYENSPLVSMQKTTESALKSATFEPATIDGKAVPVRMQMRVVYSLGGTQAPIVLLPNLGTLQAKYGTHYFAPQERLDTSDWYAHYTTKERGDGKLFFAEGKMTRVMANIEADGKVETVSTIEAALRKQADADSIESSLKKSKFIPGFVENKPTAMHYIAVVNYKK</sequence>
<dbReference type="RefSeq" id="WP_378120944.1">
    <property type="nucleotide sequence ID" value="NZ_JBHRTF010000006.1"/>
</dbReference>
<evidence type="ECO:0008006" key="4">
    <source>
        <dbReference type="Google" id="ProtNLM"/>
    </source>
</evidence>
<dbReference type="EMBL" id="JBHRTF010000006">
    <property type="protein sequence ID" value="MFC3117052.1"/>
    <property type="molecule type" value="Genomic_DNA"/>
</dbReference>
<dbReference type="Proteomes" id="UP001595555">
    <property type="component" value="Unassembled WGS sequence"/>
</dbReference>
<keyword evidence="1" id="KW-0732">Signal</keyword>
<evidence type="ECO:0000313" key="3">
    <source>
        <dbReference type="Proteomes" id="UP001595555"/>
    </source>
</evidence>
<dbReference type="SUPFAM" id="SSF74653">
    <property type="entry name" value="TolA/TonB C-terminal domain"/>
    <property type="match status" value="1"/>
</dbReference>
<comment type="caution">
    <text evidence="2">The sequence shown here is derived from an EMBL/GenBank/DDBJ whole genome shotgun (WGS) entry which is preliminary data.</text>
</comment>
<keyword evidence="3" id="KW-1185">Reference proteome</keyword>
<evidence type="ECO:0000313" key="2">
    <source>
        <dbReference type="EMBL" id="MFC3117052.1"/>
    </source>
</evidence>
<name>A0ABV7FLE3_9GAMM</name>
<gene>
    <name evidence="2" type="ORF">ACFODX_15900</name>
</gene>
<reference evidence="3" key="1">
    <citation type="journal article" date="2019" name="Int. J. Syst. Evol. Microbiol.">
        <title>The Global Catalogue of Microorganisms (GCM) 10K type strain sequencing project: providing services to taxonomists for standard genome sequencing and annotation.</title>
        <authorList>
            <consortium name="The Broad Institute Genomics Platform"/>
            <consortium name="The Broad Institute Genome Sequencing Center for Infectious Disease"/>
            <person name="Wu L."/>
            <person name="Ma J."/>
        </authorList>
    </citation>
    <scope>NUCLEOTIDE SEQUENCE [LARGE SCALE GENOMIC DNA]</scope>
    <source>
        <strain evidence="3">KCTC 52237</strain>
    </source>
</reference>
<feature type="chain" id="PRO_5047499462" description="TonB C-terminal domain-containing protein" evidence="1">
    <location>
        <begin position="29"/>
        <end position="241"/>
    </location>
</feature>
<protein>
    <recommendedName>
        <fullName evidence="4">TonB C-terminal domain-containing protein</fullName>
    </recommendedName>
</protein>
<dbReference type="Gene3D" id="3.30.1150.10">
    <property type="match status" value="1"/>
</dbReference>